<evidence type="ECO:0000256" key="2">
    <source>
        <dbReference type="ARBA" id="ARBA00022475"/>
    </source>
</evidence>
<dbReference type="eggNOG" id="arCOG03099">
    <property type="taxonomic scope" value="Archaea"/>
</dbReference>
<dbReference type="EMBL" id="CP002009">
    <property type="protein sequence ID" value="ADG13627.1"/>
    <property type="molecule type" value="Genomic_DNA"/>
</dbReference>
<dbReference type="GO" id="GO:0005886">
    <property type="term" value="C:plasma membrane"/>
    <property type="evidence" value="ECO:0007669"/>
    <property type="project" value="UniProtKB-SubCell"/>
</dbReference>
<dbReference type="KEGG" id="mif:Metin_0969"/>
<accession>D5VSS4</accession>
<name>D5VSS4_METIM</name>
<dbReference type="NCBIfam" id="NF004922">
    <property type="entry name" value="PRK06279.1"/>
    <property type="match status" value="1"/>
</dbReference>
<dbReference type="Proteomes" id="UP000002061">
    <property type="component" value="Chromosome"/>
</dbReference>
<dbReference type="InterPro" id="IPR002758">
    <property type="entry name" value="Cation_antiport_E"/>
</dbReference>
<evidence type="ECO:0000313" key="7">
    <source>
        <dbReference type="Proteomes" id="UP000002061"/>
    </source>
</evidence>
<proteinExistence type="predicted"/>
<comment type="subcellular location">
    <subcellularLocation>
        <location evidence="1">Cell membrane</location>
        <topology evidence="1">Multi-pass membrane protein</topology>
    </subcellularLocation>
</comment>
<dbReference type="PANTHER" id="PTHR34584:SF1">
    <property type="entry name" value="NA(+)_H(+) ANTIPORTER SUBUNIT E1"/>
    <property type="match status" value="1"/>
</dbReference>
<evidence type="ECO:0000313" key="6">
    <source>
        <dbReference type="EMBL" id="ADG13627.1"/>
    </source>
</evidence>
<sequence length="100" mass="11339">MRLLSTLGYLIVFIKAISESWIDVVRRSITGEIDPKVVEIESKINNPNGLVLLAWSITATPGTLVIDLNTKERKLKVAVISPRERDDIVPFEPYIKKMFD</sequence>
<dbReference type="OrthoDB" id="85180at2157"/>
<dbReference type="RefSeq" id="WP_013100373.1">
    <property type="nucleotide sequence ID" value="NC_014122.1"/>
</dbReference>
<dbReference type="Pfam" id="PF01899">
    <property type="entry name" value="MNHE"/>
    <property type="match status" value="1"/>
</dbReference>
<dbReference type="STRING" id="573063.Metin_0969"/>
<evidence type="ECO:0000256" key="1">
    <source>
        <dbReference type="ARBA" id="ARBA00004651"/>
    </source>
</evidence>
<dbReference type="GeneID" id="9131982"/>
<dbReference type="AlphaFoldDB" id="D5VSS4"/>
<keyword evidence="5" id="KW-0472">Membrane</keyword>
<keyword evidence="3" id="KW-0812">Transmembrane</keyword>
<evidence type="ECO:0000256" key="3">
    <source>
        <dbReference type="ARBA" id="ARBA00022692"/>
    </source>
</evidence>
<organism evidence="6 7">
    <name type="scientific">Methanocaldococcus infernus (strain DSM 11812 / JCM 15783 / ME)</name>
    <dbReference type="NCBI Taxonomy" id="573063"/>
    <lineage>
        <taxon>Archaea</taxon>
        <taxon>Methanobacteriati</taxon>
        <taxon>Methanobacteriota</taxon>
        <taxon>Methanomada group</taxon>
        <taxon>Methanococci</taxon>
        <taxon>Methanococcales</taxon>
        <taxon>Methanocaldococcaceae</taxon>
        <taxon>Methanocaldococcus</taxon>
    </lineage>
</organism>
<evidence type="ECO:0000256" key="5">
    <source>
        <dbReference type="ARBA" id="ARBA00023136"/>
    </source>
</evidence>
<evidence type="ECO:0000256" key="4">
    <source>
        <dbReference type="ARBA" id="ARBA00022989"/>
    </source>
</evidence>
<keyword evidence="2" id="KW-1003">Cell membrane</keyword>
<dbReference type="GO" id="GO:0008324">
    <property type="term" value="F:monoatomic cation transmembrane transporter activity"/>
    <property type="evidence" value="ECO:0007669"/>
    <property type="project" value="InterPro"/>
</dbReference>
<dbReference type="PANTHER" id="PTHR34584">
    <property type="entry name" value="NA(+)/H(+) ANTIPORTER SUBUNIT E1"/>
    <property type="match status" value="1"/>
</dbReference>
<protein>
    <submittedName>
        <fullName evidence="6">Cation antiporter</fullName>
    </submittedName>
</protein>
<gene>
    <name evidence="6" type="ordered locus">Metin_0969</name>
</gene>
<keyword evidence="7" id="KW-1185">Reference proteome</keyword>
<keyword evidence="4" id="KW-1133">Transmembrane helix</keyword>
<dbReference type="HOGENOM" id="CLU_2257387_0_0_2"/>
<reference evidence="6" key="1">
    <citation type="submission" date="2010-04" db="EMBL/GenBank/DDBJ databases">
        <title>Complete sequence of Methanocaldococcus infernus ME.</title>
        <authorList>
            <consortium name="US DOE Joint Genome Institute"/>
            <person name="Lucas S."/>
            <person name="Copeland A."/>
            <person name="Lapidus A."/>
            <person name="Cheng J.-F."/>
            <person name="Bruce D."/>
            <person name="Goodwin L."/>
            <person name="Pitluck S."/>
            <person name="Munk A.C."/>
            <person name="Detter J.C."/>
            <person name="Han C."/>
            <person name="Tapia R."/>
            <person name="Land M."/>
            <person name="Hauser L."/>
            <person name="Kyrpides N."/>
            <person name="Mikhailova N."/>
            <person name="Sieprawska-Lupa M."/>
            <person name="Whitman W.B."/>
            <person name="Woyke T."/>
        </authorList>
    </citation>
    <scope>NUCLEOTIDE SEQUENCE [LARGE SCALE GENOMIC DNA]</scope>
    <source>
        <strain evidence="6">ME</strain>
    </source>
</reference>